<comment type="caution">
    <text evidence="2">The sequence shown here is derived from an EMBL/GenBank/DDBJ whole genome shotgun (WGS) entry which is preliminary data.</text>
</comment>
<name>A0A4R7C8C2_9HYPH</name>
<evidence type="ECO:0000259" key="1">
    <source>
        <dbReference type="Pfam" id="PF12281"/>
    </source>
</evidence>
<dbReference type="Proteomes" id="UP000295122">
    <property type="component" value="Unassembled WGS sequence"/>
</dbReference>
<proteinExistence type="predicted"/>
<sequence length="342" mass="38246">MLYSGVIRYHSHVGQSAYHDLRRLLMDEQVSDIRGAPTRVSVKGRVFWYDKYRIGNTMAQRYIGPDTEALRDRLARASDLKKDADARRRDMTRLVRIMRAEGYGSTDQKTGSILSGLSKAGVFRLGGTLVGTVAFRHYEGELGVVFGFDQLAQTGDIDIGSFERLSFAIGDSVEQPLVDVFSGLKFSAAPSLERGKTWRWQQHGGETLIEFLMPAQREEGIRDLPALGVSAQALRHLDFLLEDPIPAVSLYRSGILIQIPRPERFAIHKLIVAERRQGGPDGLKARKDRAQAAFLIEALATLRPDELREAYEDATARGPRWRERIAGSLAKMPEVAARLVDL</sequence>
<gene>
    <name evidence="2" type="ORF">EV668_1899</name>
</gene>
<dbReference type="EMBL" id="SNZR01000011">
    <property type="protein sequence ID" value="TDR94611.1"/>
    <property type="molecule type" value="Genomic_DNA"/>
</dbReference>
<dbReference type="Pfam" id="PF12281">
    <property type="entry name" value="NTP_transf_8"/>
    <property type="match status" value="1"/>
</dbReference>
<keyword evidence="3" id="KW-1185">Reference proteome</keyword>
<dbReference type="AlphaFoldDB" id="A0A4R7C8C2"/>
<evidence type="ECO:0000313" key="3">
    <source>
        <dbReference type="Proteomes" id="UP000295122"/>
    </source>
</evidence>
<reference evidence="2 3" key="1">
    <citation type="submission" date="2019-03" db="EMBL/GenBank/DDBJ databases">
        <title>Genomic Encyclopedia of Type Strains, Phase IV (KMG-IV): sequencing the most valuable type-strain genomes for metagenomic binning, comparative biology and taxonomic classification.</title>
        <authorList>
            <person name="Goeker M."/>
        </authorList>
    </citation>
    <scope>NUCLEOTIDE SEQUENCE [LARGE SCALE GENOMIC DNA]</scope>
    <source>
        <strain evidence="2 3">DSM 25903</strain>
    </source>
</reference>
<feature type="domain" description="Nucleotidyltransferase-like" evidence="1">
    <location>
        <begin position="109"/>
        <end position="314"/>
    </location>
</feature>
<accession>A0A4R7C8C2</accession>
<evidence type="ECO:0000313" key="2">
    <source>
        <dbReference type="EMBL" id="TDR94611.1"/>
    </source>
</evidence>
<protein>
    <recommendedName>
        <fullName evidence="1">Nucleotidyltransferase-like domain-containing protein</fullName>
    </recommendedName>
</protein>
<dbReference type="InterPro" id="IPR058575">
    <property type="entry name" value="NTP_transf_8_dom"/>
</dbReference>
<dbReference type="InterPro" id="IPR022550">
    <property type="entry name" value="NTP_transf_8"/>
</dbReference>
<dbReference type="PIRSF" id="PIRSF031854">
    <property type="entry name" value="UCP031854"/>
    <property type="match status" value="1"/>
</dbReference>
<dbReference type="OrthoDB" id="5469612at2"/>
<organism evidence="2 3">
    <name type="scientific">Enterovirga rhinocerotis</name>
    <dbReference type="NCBI Taxonomy" id="1339210"/>
    <lineage>
        <taxon>Bacteria</taxon>
        <taxon>Pseudomonadati</taxon>
        <taxon>Pseudomonadota</taxon>
        <taxon>Alphaproteobacteria</taxon>
        <taxon>Hyphomicrobiales</taxon>
        <taxon>Methylobacteriaceae</taxon>
        <taxon>Enterovirga</taxon>
    </lineage>
</organism>